<accession>A0A1V9X7M7</accession>
<proteinExistence type="predicted"/>
<dbReference type="OrthoDB" id="10506913at2759"/>
<evidence type="ECO:0000313" key="2">
    <source>
        <dbReference type="Proteomes" id="UP000192247"/>
    </source>
</evidence>
<comment type="caution">
    <text evidence="1">The sequence shown here is derived from an EMBL/GenBank/DDBJ whole genome shotgun (WGS) entry which is preliminary data.</text>
</comment>
<sequence>MDDVNEDCNNGNEANIRHTDVPIHGLVPKVIPLGLKSQHVLTEPEIIAQFVGSSINTMRASHKHRVSIIQSITATATQGVSNRPVRPRCIVKPYVPPPDLVPPMSSSSSSSSAITAMRRLLRPFSSNAPSSSACSATGNLASSGVLSFGCVTGTRQDRLLPGQIPVSYPLDRLHNALVKILGERYLNLLDEFRTEHPNSLEIDDATMRRYLYLDFAGI</sequence>
<dbReference type="InParanoid" id="A0A1V9X7M7"/>
<gene>
    <name evidence="1" type="ORF">BIW11_12297</name>
</gene>
<protein>
    <submittedName>
        <fullName evidence="1">Uncharacterized protein</fullName>
    </submittedName>
</protein>
<dbReference type="Proteomes" id="UP000192247">
    <property type="component" value="Unassembled WGS sequence"/>
</dbReference>
<dbReference type="AlphaFoldDB" id="A0A1V9X7M7"/>
<keyword evidence="2" id="KW-1185">Reference proteome</keyword>
<reference evidence="1 2" key="1">
    <citation type="journal article" date="2017" name="Gigascience">
        <title>Draft genome of the honey bee ectoparasitic mite, Tropilaelaps mercedesae, is shaped by the parasitic life history.</title>
        <authorList>
            <person name="Dong X."/>
            <person name="Armstrong S.D."/>
            <person name="Xia D."/>
            <person name="Makepeace B.L."/>
            <person name="Darby A.C."/>
            <person name="Kadowaki T."/>
        </authorList>
    </citation>
    <scope>NUCLEOTIDE SEQUENCE [LARGE SCALE GENOMIC DNA]</scope>
    <source>
        <strain evidence="1">Wuxi-XJTLU</strain>
    </source>
</reference>
<evidence type="ECO:0000313" key="1">
    <source>
        <dbReference type="EMBL" id="OQR69381.1"/>
    </source>
</evidence>
<name>A0A1V9X7M7_9ACAR</name>
<organism evidence="1 2">
    <name type="scientific">Tropilaelaps mercedesae</name>
    <dbReference type="NCBI Taxonomy" id="418985"/>
    <lineage>
        <taxon>Eukaryota</taxon>
        <taxon>Metazoa</taxon>
        <taxon>Ecdysozoa</taxon>
        <taxon>Arthropoda</taxon>
        <taxon>Chelicerata</taxon>
        <taxon>Arachnida</taxon>
        <taxon>Acari</taxon>
        <taxon>Parasitiformes</taxon>
        <taxon>Mesostigmata</taxon>
        <taxon>Gamasina</taxon>
        <taxon>Dermanyssoidea</taxon>
        <taxon>Laelapidae</taxon>
        <taxon>Tropilaelaps</taxon>
    </lineage>
</organism>
<dbReference type="EMBL" id="MNPL01021326">
    <property type="protein sequence ID" value="OQR69381.1"/>
    <property type="molecule type" value="Genomic_DNA"/>
</dbReference>